<comment type="caution">
    <text evidence="10">The sequence shown here is derived from an EMBL/GenBank/DDBJ whole genome shotgun (WGS) entry which is preliminary data.</text>
</comment>
<dbReference type="GO" id="GO:0006508">
    <property type="term" value="P:proteolysis"/>
    <property type="evidence" value="ECO:0007669"/>
    <property type="project" value="UniProtKB-KW"/>
</dbReference>
<dbReference type="InterPro" id="IPR000209">
    <property type="entry name" value="Peptidase_S8/S53_dom"/>
</dbReference>
<keyword evidence="11" id="KW-1185">Reference proteome</keyword>
<dbReference type="InterPro" id="IPR036852">
    <property type="entry name" value="Peptidase_S8/S53_dom_sf"/>
</dbReference>
<dbReference type="RefSeq" id="WP_108024575.1">
    <property type="nucleotide sequence ID" value="NZ_QBKR01000017.1"/>
</dbReference>
<comment type="similarity">
    <text evidence="1 6 7">Belongs to the peptidase S8 family.</text>
</comment>
<evidence type="ECO:0000256" key="2">
    <source>
        <dbReference type="ARBA" id="ARBA00022670"/>
    </source>
</evidence>
<dbReference type="AlphaFoldDB" id="A0A2T6BQA8"/>
<evidence type="ECO:0000313" key="11">
    <source>
        <dbReference type="Proteomes" id="UP000244240"/>
    </source>
</evidence>
<dbReference type="InterPro" id="IPR050131">
    <property type="entry name" value="Peptidase_S8_subtilisin-like"/>
</dbReference>
<feature type="active site" description="Charge relay system" evidence="5 6">
    <location>
        <position position="374"/>
    </location>
</feature>
<evidence type="ECO:0000256" key="4">
    <source>
        <dbReference type="ARBA" id="ARBA00022825"/>
    </source>
</evidence>
<dbReference type="InterPro" id="IPR015500">
    <property type="entry name" value="Peptidase_S8_subtilisin-rel"/>
</dbReference>
<dbReference type="GO" id="GO:0004252">
    <property type="term" value="F:serine-type endopeptidase activity"/>
    <property type="evidence" value="ECO:0007669"/>
    <property type="project" value="UniProtKB-UniRule"/>
</dbReference>
<feature type="active site" description="Charge relay system" evidence="5 6">
    <location>
        <position position="182"/>
    </location>
</feature>
<keyword evidence="3 6" id="KW-0378">Hydrolase</keyword>
<dbReference type="Pfam" id="PF00082">
    <property type="entry name" value="Peptidase_S8"/>
    <property type="match status" value="1"/>
</dbReference>
<dbReference type="InterPro" id="IPR023827">
    <property type="entry name" value="Peptidase_S8_Asp-AS"/>
</dbReference>
<evidence type="ECO:0000256" key="8">
    <source>
        <dbReference type="SAM" id="MobiDB-lite"/>
    </source>
</evidence>
<organism evidence="10 11">
    <name type="scientific">Melghirimyces profundicolus</name>
    <dbReference type="NCBI Taxonomy" id="1242148"/>
    <lineage>
        <taxon>Bacteria</taxon>
        <taxon>Bacillati</taxon>
        <taxon>Bacillota</taxon>
        <taxon>Bacilli</taxon>
        <taxon>Bacillales</taxon>
        <taxon>Thermoactinomycetaceae</taxon>
        <taxon>Melghirimyces</taxon>
    </lineage>
</organism>
<dbReference type="PANTHER" id="PTHR43806">
    <property type="entry name" value="PEPTIDASE S8"/>
    <property type="match status" value="1"/>
</dbReference>
<sequence>MTQTQYQWIRKHGRRMDSDLRSSVIQRLQILRYLPCILHPATVALMSRLTRVPVLVQIDRETGISSQFERTLFSLYSPVDYFSSIHTFRMNLSLNQLHRMMTLPEVKRVFLDRKVYTLLDTASPTVNAPLGWSYENRGEGAGIAVIDTGIHPHPDLTKPELRIIAFKDFIKGKTKPYDDNGHGTHCAGDAAGNGYSSQGKYKGPAPGAKLIGVKVLGKTGSGNLSDVIAGIEWCILHRKKYNIRVISLSLGSRTQVSYRDDPVSQAVEKAWEQGITVVAAAGNDGPEAGTVASPGIHPRIITVGASDDKNSDEIRDDGAASFSSRGPTPDGITKPDILAPGVNITSLRVAYSYIDKISPDSRVDRHYTTLSGTSMSTPIVAGLAAVLLTRHPEWSPDQVKETLIRSGRDLGLPPNTQGAGLVREDDHWFKE</sequence>
<proteinExistence type="inferred from homology"/>
<evidence type="ECO:0000256" key="1">
    <source>
        <dbReference type="ARBA" id="ARBA00011073"/>
    </source>
</evidence>
<dbReference type="PROSITE" id="PS00137">
    <property type="entry name" value="SUBTILASE_HIS"/>
    <property type="match status" value="1"/>
</dbReference>
<dbReference type="PROSITE" id="PS00136">
    <property type="entry name" value="SUBTILASE_ASP"/>
    <property type="match status" value="1"/>
</dbReference>
<accession>A0A2T6BQA8</accession>
<dbReference type="SUPFAM" id="SSF52743">
    <property type="entry name" value="Subtilisin-like"/>
    <property type="match status" value="1"/>
</dbReference>
<dbReference type="Proteomes" id="UP000244240">
    <property type="component" value="Unassembled WGS sequence"/>
</dbReference>
<keyword evidence="4 6" id="KW-0720">Serine protease</keyword>
<evidence type="ECO:0000313" key="10">
    <source>
        <dbReference type="EMBL" id="PTX58275.1"/>
    </source>
</evidence>
<dbReference type="PROSITE" id="PS51892">
    <property type="entry name" value="SUBTILASE"/>
    <property type="match status" value="1"/>
</dbReference>
<gene>
    <name evidence="10" type="ORF">C8P63_11722</name>
</gene>
<dbReference type="Gene3D" id="3.40.50.200">
    <property type="entry name" value="Peptidase S8/S53 domain"/>
    <property type="match status" value="1"/>
</dbReference>
<dbReference type="EMBL" id="QBKR01000017">
    <property type="protein sequence ID" value="PTX58275.1"/>
    <property type="molecule type" value="Genomic_DNA"/>
</dbReference>
<dbReference type="PROSITE" id="PS00138">
    <property type="entry name" value="SUBTILASE_SER"/>
    <property type="match status" value="1"/>
</dbReference>
<feature type="compositionally biased region" description="Basic and acidic residues" evidence="8">
    <location>
        <begin position="306"/>
        <end position="318"/>
    </location>
</feature>
<feature type="domain" description="Peptidase S8/S53" evidence="9">
    <location>
        <begin position="138"/>
        <end position="420"/>
    </location>
</feature>
<dbReference type="InterPro" id="IPR023828">
    <property type="entry name" value="Peptidase_S8_Ser-AS"/>
</dbReference>
<dbReference type="InterPro" id="IPR022398">
    <property type="entry name" value="Peptidase_S8_His-AS"/>
</dbReference>
<dbReference type="PANTHER" id="PTHR43806:SF65">
    <property type="entry name" value="SERINE PROTEASE APRX"/>
    <property type="match status" value="1"/>
</dbReference>
<dbReference type="PRINTS" id="PR00723">
    <property type="entry name" value="SUBTILISIN"/>
</dbReference>
<keyword evidence="2 6" id="KW-0645">Protease</keyword>
<feature type="compositionally biased region" description="Basic and acidic residues" evidence="8">
    <location>
        <begin position="422"/>
        <end position="431"/>
    </location>
</feature>
<evidence type="ECO:0000259" key="9">
    <source>
        <dbReference type="Pfam" id="PF00082"/>
    </source>
</evidence>
<feature type="active site" description="Charge relay system" evidence="5 6">
    <location>
        <position position="147"/>
    </location>
</feature>
<evidence type="ECO:0000256" key="5">
    <source>
        <dbReference type="PIRSR" id="PIRSR615500-1"/>
    </source>
</evidence>
<evidence type="ECO:0000256" key="3">
    <source>
        <dbReference type="ARBA" id="ARBA00022801"/>
    </source>
</evidence>
<feature type="region of interest" description="Disordered" evidence="8">
    <location>
        <begin position="407"/>
        <end position="431"/>
    </location>
</feature>
<name>A0A2T6BQA8_9BACL</name>
<dbReference type="CDD" id="cd07487">
    <property type="entry name" value="Peptidases_S8_1"/>
    <property type="match status" value="1"/>
</dbReference>
<dbReference type="OrthoDB" id="9798386at2"/>
<evidence type="ECO:0000256" key="6">
    <source>
        <dbReference type="PROSITE-ProRule" id="PRU01240"/>
    </source>
</evidence>
<protein>
    <submittedName>
        <fullName evidence="10">Serine protease AprX</fullName>
    </submittedName>
</protein>
<feature type="region of interest" description="Disordered" evidence="8">
    <location>
        <begin position="303"/>
        <end position="336"/>
    </location>
</feature>
<evidence type="ECO:0000256" key="7">
    <source>
        <dbReference type="RuleBase" id="RU003355"/>
    </source>
</evidence>
<reference evidence="10 11" key="1">
    <citation type="submission" date="2018-04" db="EMBL/GenBank/DDBJ databases">
        <title>Genomic Encyclopedia of Archaeal and Bacterial Type Strains, Phase II (KMG-II): from individual species to whole genera.</title>
        <authorList>
            <person name="Goeker M."/>
        </authorList>
    </citation>
    <scope>NUCLEOTIDE SEQUENCE [LARGE SCALE GENOMIC DNA]</scope>
    <source>
        <strain evidence="10 11">DSM 45787</strain>
    </source>
</reference>